<sequence length="262" mass="30651">MHRQPETMESNVKRCQVAVPPRSPVGSVPMLDNGLVDVSKIPECMKKNVEYNERNSRLLRLPPELRNFVWECIFDGVVVDFILLWDHDPKTNENKKKRVGRAIDPNARLGSHDISVPSVFHLPEVCRQIYAETATLSYFRSKFIFQTYHPEAADGCLWNPPQFSQRLTYAARKSIKVVEIGCKEKMEMGPWTDIRDAYPNLEQLIVRPLSLWTIHCQNSFRGNVKDFFKEMIRRGDKDSDLEIIFARRNMQRPRLGYKKKNW</sequence>
<evidence type="ECO:0000313" key="3">
    <source>
        <dbReference type="Proteomes" id="UP000799779"/>
    </source>
</evidence>
<dbReference type="EMBL" id="ML977584">
    <property type="protein sequence ID" value="KAF2001220.1"/>
    <property type="molecule type" value="Genomic_DNA"/>
</dbReference>
<dbReference type="Pfam" id="PF24864">
    <property type="entry name" value="DUF7730"/>
    <property type="match status" value="1"/>
</dbReference>
<accession>A0A6A5WH41</accession>
<dbReference type="PANTHER" id="PTHR38790:SF4">
    <property type="entry name" value="2EXR DOMAIN-CONTAINING PROTEIN"/>
    <property type="match status" value="1"/>
</dbReference>
<evidence type="ECO:0000259" key="1">
    <source>
        <dbReference type="Pfam" id="PF24864"/>
    </source>
</evidence>
<keyword evidence="3" id="KW-1185">Reference proteome</keyword>
<dbReference type="AlphaFoldDB" id="A0A6A5WH41"/>
<reference evidence="2" key="1">
    <citation type="journal article" date="2020" name="Stud. Mycol.">
        <title>101 Dothideomycetes genomes: a test case for predicting lifestyles and emergence of pathogens.</title>
        <authorList>
            <person name="Haridas S."/>
            <person name="Albert R."/>
            <person name="Binder M."/>
            <person name="Bloem J."/>
            <person name="Labutti K."/>
            <person name="Salamov A."/>
            <person name="Andreopoulos B."/>
            <person name="Baker S."/>
            <person name="Barry K."/>
            <person name="Bills G."/>
            <person name="Bluhm B."/>
            <person name="Cannon C."/>
            <person name="Castanera R."/>
            <person name="Culley D."/>
            <person name="Daum C."/>
            <person name="Ezra D."/>
            <person name="Gonzalez J."/>
            <person name="Henrissat B."/>
            <person name="Kuo A."/>
            <person name="Liang C."/>
            <person name="Lipzen A."/>
            <person name="Lutzoni F."/>
            <person name="Magnuson J."/>
            <person name="Mondo S."/>
            <person name="Nolan M."/>
            <person name="Ohm R."/>
            <person name="Pangilinan J."/>
            <person name="Park H.-J."/>
            <person name="Ramirez L."/>
            <person name="Alfaro M."/>
            <person name="Sun H."/>
            <person name="Tritt A."/>
            <person name="Yoshinaga Y."/>
            <person name="Zwiers L.-H."/>
            <person name="Turgeon B."/>
            <person name="Goodwin S."/>
            <person name="Spatafora J."/>
            <person name="Crous P."/>
            <person name="Grigoriev I."/>
        </authorList>
    </citation>
    <scope>NUCLEOTIDE SEQUENCE</scope>
    <source>
        <strain evidence="2">CBS 123094</strain>
    </source>
</reference>
<dbReference type="InterPro" id="IPR056632">
    <property type="entry name" value="DUF7730"/>
</dbReference>
<organism evidence="2 3">
    <name type="scientific">Amniculicola lignicola CBS 123094</name>
    <dbReference type="NCBI Taxonomy" id="1392246"/>
    <lineage>
        <taxon>Eukaryota</taxon>
        <taxon>Fungi</taxon>
        <taxon>Dikarya</taxon>
        <taxon>Ascomycota</taxon>
        <taxon>Pezizomycotina</taxon>
        <taxon>Dothideomycetes</taxon>
        <taxon>Pleosporomycetidae</taxon>
        <taxon>Pleosporales</taxon>
        <taxon>Amniculicolaceae</taxon>
        <taxon>Amniculicola</taxon>
    </lineage>
</organism>
<protein>
    <recommendedName>
        <fullName evidence="1">DUF7730 domain-containing protein</fullName>
    </recommendedName>
</protein>
<feature type="domain" description="DUF7730" evidence="1">
    <location>
        <begin position="53"/>
        <end position="147"/>
    </location>
</feature>
<proteinExistence type="predicted"/>
<dbReference type="OrthoDB" id="5413827at2759"/>
<gene>
    <name evidence="2" type="ORF">P154DRAFT_619557</name>
</gene>
<name>A0A6A5WH41_9PLEO</name>
<dbReference type="PANTHER" id="PTHR38790">
    <property type="entry name" value="2EXR DOMAIN-CONTAINING PROTEIN-RELATED"/>
    <property type="match status" value="1"/>
</dbReference>
<dbReference type="Proteomes" id="UP000799779">
    <property type="component" value="Unassembled WGS sequence"/>
</dbReference>
<evidence type="ECO:0000313" key="2">
    <source>
        <dbReference type="EMBL" id="KAF2001220.1"/>
    </source>
</evidence>